<evidence type="ECO:0000256" key="2">
    <source>
        <dbReference type="ARBA" id="ARBA00007779"/>
    </source>
</evidence>
<feature type="transmembrane region" description="Helical" evidence="9">
    <location>
        <begin position="604"/>
        <end position="631"/>
    </location>
</feature>
<feature type="compositionally biased region" description="Low complexity" evidence="8">
    <location>
        <begin position="909"/>
        <end position="919"/>
    </location>
</feature>
<dbReference type="Pfam" id="PF13967">
    <property type="entry name" value="RSN1_TM"/>
    <property type="match status" value="1"/>
</dbReference>
<reference evidence="13" key="1">
    <citation type="submission" date="2023-04" db="EMBL/GenBank/DDBJ databases">
        <title>Black Yeasts Isolated from many extreme environments.</title>
        <authorList>
            <person name="Coleine C."/>
            <person name="Stajich J.E."/>
            <person name="Selbmann L."/>
        </authorList>
    </citation>
    <scope>NUCLEOTIDE SEQUENCE</scope>
    <source>
        <strain evidence="13">CCFEE 5312</strain>
    </source>
</reference>
<feature type="coiled-coil region" evidence="7">
    <location>
        <begin position="256"/>
        <end position="283"/>
    </location>
</feature>
<evidence type="ECO:0000256" key="8">
    <source>
        <dbReference type="SAM" id="MobiDB-lite"/>
    </source>
</evidence>
<evidence type="ECO:0000313" key="13">
    <source>
        <dbReference type="EMBL" id="KAK3050902.1"/>
    </source>
</evidence>
<dbReference type="InterPro" id="IPR003864">
    <property type="entry name" value="CSC1/OSCA1-like_7TM"/>
</dbReference>
<feature type="transmembrane region" description="Helical" evidence="9">
    <location>
        <begin position="489"/>
        <end position="515"/>
    </location>
</feature>
<dbReference type="Pfam" id="PF14703">
    <property type="entry name" value="PHM7_cyt"/>
    <property type="match status" value="1"/>
</dbReference>
<dbReference type="GO" id="GO:0005886">
    <property type="term" value="C:plasma membrane"/>
    <property type="evidence" value="ECO:0007669"/>
    <property type="project" value="TreeGrafter"/>
</dbReference>
<evidence type="ECO:0000256" key="9">
    <source>
        <dbReference type="SAM" id="Phobius"/>
    </source>
</evidence>
<dbReference type="InterPro" id="IPR032880">
    <property type="entry name" value="CSC1/OSCA1-like_N"/>
</dbReference>
<evidence type="ECO:0000259" key="12">
    <source>
        <dbReference type="Pfam" id="PF14703"/>
    </source>
</evidence>
<feature type="compositionally biased region" description="Polar residues" evidence="8">
    <location>
        <begin position="848"/>
        <end position="863"/>
    </location>
</feature>
<feature type="compositionally biased region" description="Basic and acidic residues" evidence="8">
    <location>
        <begin position="821"/>
        <end position="831"/>
    </location>
</feature>
<dbReference type="PANTHER" id="PTHR13018:SF149">
    <property type="entry name" value="DOMAIN PROTEIN, PUTATIVE (AFU_ORTHOLOGUE AFUA_3G11660)-RELATED"/>
    <property type="match status" value="1"/>
</dbReference>
<feature type="transmembrane region" description="Helical" evidence="9">
    <location>
        <begin position="127"/>
        <end position="145"/>
    </location>
</feature>
<accession>A0AAJ0DIL6</accession>
<evidence type="ECO:0000259" key="11">
    <source>
        <dbReference type="Pfam" id="PF13967"/>
    </source>
</evidence>
<evidence type="ECO:0000256" key="4">
    <source>
        <dbReference type="ARBA" id="ARBA00022692"/>
    </source>
</evidence>
<comment type="subcellular location">
    <subcellularLocation>
        <location evidence="1">Membrane</location>
        <topology evidence="1">Multi-pass membrane protein</topology>
    </subcellularLocation>
</comment>
<comment type="caution">
    <text evidence="13">The sequence shown here is derived from an EMBL/GenBank/DDBJ whole genome shotgun (WGS) entry which is preliminary data.</text>
</comment>
<evidence type="ECO:0000256" key="1">
    <source>
        <dbReference type="ARBA" id="ARBA00004141"/>
    </source>
</evidence>
<keyword evidence="3" id="KW-0813">Transport</keyword>
<proteinExistence type="inferred from homology"/>
<comment type="similarity">
    <text evidence="2">Belongs to the CSC1 (TC 1.A.17) family.</text>
</comment>
<keyword evidence="14" id="KW-1185">Reference proteome</keyword>
<feature type="transmembrane region" description="Helical" evidence="9">
    <location>
        <begin position="684"/>
        <end position="704"/>
    </location>
</feature>
<evidence type="ECO:0000259" key="10">
    <source>
        <dbReference type="Pfam" id="PF02714"/>
    </source>
</evidence>
<feature type="domain" description="CSC1/OSCA1-like 7TM region" evidence="10">
    <location>
        <begin position="394"/>
        <end position="673"/>
    </location>
</feature>
<keyword evidence="6 9" id="KW-0472">Membrane</keyword>
<feature type="transmembrane region" description="Helical" evidence="9">
    <location>
        <begin position="395"/>
        <end position="422"/>
    </location>
</feature>
<feature type="domain" description="CSC1/OSCA1-like cytosolic" evidence="12">
    <location>
        <begin position="216"/>
        <end position="382"/>
    </location>
</feature>
<feature type="transmembrane region" description="Helical" evidence="9">
    <location>
        <begin position="658"/>
        <end position="678"/>
    </location>
</feature>
<keyword evidence="5 9" id="KW-1133">Transmembrane helix</keyword>
<feature type="domain" description="CSC1/OSCA1-like N-terminal transmembrane" evidence="11">
    <location>
        <begin position="41"/>
        <end position="193"/>
    </location>
</feature>
<feature type="transmembrane region" description="Helical" evidence="9">
    <location>
        <begin position="442"/>
        <end position="462"/>
    </location>
</feature>
<feature type="region of interest" description="Disordered" evidence="8">
    <location>
        <begin position="1273"/>
        <end position="1293"/>
    </location>
</feature>
<organism evidence="13 14">
    <name type="scientific">Extremus antarcticus</name>
    <dbReference type="NCBI Taxonomy" id="702011"/>
    <lineage>
        <taxon>Eukaryota</taxon>
        <taxon>Fungi</taxon>
        <taxon>Dikarya</taxon>
        <taxon>Ascomycota</taxon>
        <taxon>Pezizomycotina</taxon>
        <taxon>Dothideomycetes</taxon>
        <taxon>Dothideomycetidae</taxon>
        <taxon>Mycosphaerellales</taxon>
        <taxon>Extremaceae</taxon>
        <taxon>Extremus</taxon>
    </lineage>
</organism>
<protein>
    <recommendedName>
        <fullName evidence="15">DUF221-domain-containing protein</fullName>
    </recommendedName>
</protein>
<feature type="region of interest" description="Disordered" evidence="8">
    <location>
        <begin position="821"/>
        <end position="968"/>
    </location>
</feature>
<feature type="transmembrane region" description="Helical" evidence="9">
    <location>
        <begin position="42"/>
        <end position="63"/>
    </location>
</feature>
<evidence type="ECO:0000256" key="7">
    <source>
        <dbReference type="SAM" id="Coils"/>
    </source>
</evidence>
<evidence type="ECO:0000313" key="14">
    <source>
        <dbReference type="Proteomes" id="UP001271007"/>
    </source>
</evidence>
<feature type="transmembrane region" description="Helical" evidence="9">
    <location>
        <begin position="172"/>
        <end position="191"/>
    </location>
</feature>
<dbReference type="Pfam" id="PF02714">
    <property type="entry name" value="RSN1_7TM"/>
    <property type="match status" value="1"/>
</dbReference>
<dbReference type="InterPro" id="IPR027815">
    <property type="entry name" value="CSC1/OSCA1-like_cyt"/>
</dbReference>
<dbReference type="PANTHER" id="PTHR13018">
    <property type="entry name" value="PROBABLE MEMBRANE PROTEIN DUF221-RELATED"/>
    <property type="match status" value="1"/>
</dbReference>
<evidence type="ECO:0000256" key="3">
    <source>
        <dbReference type="ARBA" id="ARBA00022448"/>
    </source>
</evidence>
<keyword evidence="4 9" id="KW-0812">Transmembrane</keyword>
<dbReference type="EMBL" id="JAWDJX010000029">
    <property type="protein sequence ID" value="KAK3050902.1"/>
    <property type="molecule type" value="Genomic_DNA"/>
</dbReference>
<dbReference type="InterPro" id="IPR045122">
    <property type="entry name" value="Csc1-like"/>
</dbReference>
<dbReference type="Proteomes" id="UP001271007">
    <property type="component" value="Unassembled WGS sequence"/>
</dbReference>
<evidence type="ECO:0000256" key="5">
    <source>
        <dbReference type="ARBA" id="ARBA00022989"/>
    </source>
</evidence>
<dbReference type="GO" id="GO:0005227">
    <property type="term" value="F:calcium-activated cation channel activity"/>
    <property type="evidence" value="ECO:0007669"/>
    <property type="project" value="InterPro"/>
</dbReference>
<name>A0AAJ0DIL6_9PEZI</name>
<gene>
    <name evidence="13" type="ORF">LTR09_007980</name>
</gene>
<evidence type="ECO:0008006" key="15">
    <source>
        <dbReference type="Google" id="ProtNLM"/>
    </source>
</evidence>
<feature type="compositionally biased region" description="Pro residues" evidence="8">
    <location>
        <begin position="940"/>
        <end position="951"/>
    </location>
</feature>
<sequence length="1363" mass="151529">MADAYPAPVRLLSPRQTGGSSGDQFLGLIASAFDSEFYSKSFLSAIIFSFALTAAITLAFCFFRPWNNVVYAPRAKHADSKHAPPVIGKGLFGWIKPLYQTKEQDLVERCGLDAAVFMRFSRMMRNMFLTLAVVGCGILIPTTLLSSNGDLSNGSAFLQRLTPVYMNGNTSFWAYVAVAYLFDIIIFYFLWRNYGAILKLRRQYFDSKDYQRSLHSRTLLLTDIPTELRSDDGIVKLTDEVKGSNDTPRAAIARNVKELPDMIEDHEEAVKDLEKVLAKYLKNPDKLPAKRPTCKAKKNDKGFNKGQQVDAIEYLSARIKTLEGHIKEVRLTVDKRNALSYGFATYENIPEAHKVAYVARKKGPQGTIIKQAPKPNDLIWKNLAMLKKERNWQNFINNLWVALLTIAWIVPNVLISVFLSNLSHLGQVWPAFQRSLYAHQNLWSIVQGILAPAITTLFYYFLPSIFRRLVTKAGDITKTGRERHVMHKLFSFFLVNNLIVFSLFSAFFGLIAAIVSASDEGKSGWDAIVQGNFVGKIVTTLITLTPYWCSWLLQRNLGAAIDLSQLARLTWGSFSRRFLNATPREVIELSAPQSFEYAGYYNYFVFYCAIALAFGALQPLALAITALYFWMDSFSKKYMLMYIFFTKYESGGMFWRSLYNRILVCAILGNVVIGFLVGAQGQSWYMVIALTPLILVFIAFKWYCMRTFDAAIHFYSQGEQLRDDEANIGGEGKRHKNDKLGVRFGHPALYKPLITPMVSSKSQHLLKQVYSGRTSMDDTGRQAGYSDVYLDAMDSTHPGKTSGGAAPFAIVNENEMDYEHWKNNPDFRGEGGGDGELFGRPQDLVRSGTPSTMMTGPTRTGTFDSSYSQDRSRSQSADPYSHTRASSRDSDATRVAGEAGMDYPKGYHRTPTTDTFSRPTTRHQDSRDGLVTHAAGMAVSPPPQLPTPEGPTPGGYGQMRLGTPTGTPYDGDTTSYDYFRGRHANNLQALLRFLSQDAKVPLATAMSKVKELQTAKLDSPESIAKVKLDEIKAIFEDEKVAKQILAAAKRVTKKRAAGGDNDASSPAKKKRKDVALFTDPEATPADIEAALALSLSEDTEEELKEVVLFTNRAPLALAFVFTLLKYSMPEQPLSSRLSLAQGYISVTSKARALSLGIEKGRSAEEEGFGEGQPSVMITGKKVSVLRRWGYEWRDLERQDDGKEATIKEEPAGEEAGAGEEQPPLWALDLEALKKSNTLESAPTLGRATGSSGSTNLPIHTPHAARAYLLKAFDSPPPEQTESGKKPSGAAKVAEKERNLGKLLRSLETLYESWATTLNADELDKRTWGWYVRVRPAVAEGAQGWGGKNTVRLADILALRRQGT</sequence>
<keyword evidence="7" id="KW-0175">Coiled coil</keyword>
<evidence type="ECO:0000256" key="6">
    <source>
        <dbReference type="ARBA" id="ARBA00023136"/>
    </source>
</evidence>